<accession>A0A169E1J4</accession>
<sequence length="543" mass="63188">MIDTASIVSKQDVSAYLTDEYGVEELEVIKNYSDGFYEVDDYLMLEFGARVTTNEDLKKDLELLSNYFRVQTTENHLSKYLGKKQSVNSNTIVKPLATIEKGRIKFRGVNDLSYIENFYTVGNAKEIYVSGIFYQALSEYAGISNLSNWTFRKELSRHDESRYILKVLEGAIKPNTEKGKLVYEKYLDVITKRGENFIFMETYLKRAEELDYYTDRLLAEGKQLKGITDYSIIYEDNIEEVDTFPFYTSYYAIDYDNQCELDMVNRIRGVGGEFTREITEENKYDFPVTVYINGKKEKMYPVKENPIIKMHNLEKTGFAYSGDNEYVRALNASELQLDASILVTEATKYVNVYNKAMCKAVDEYNELLEDEDDMHLKVTPKVTKEDNKMYIANKLKYYSVNPNLERVVEGTLILNENLESPTLKMLISDDMFVDYSIEDLEKRRAFYVEEEKSMYAYKFTMQYDTESKDIITVRENLVGIVRKGKKVNPTVLTAMGLSLEQEELIRKMVRKEILNKVMECKDSSEYFKKVIESSSKEGEKQHA</sequence>
<geneLocation type="plasmid" evidence="1">
    <name>pAM65-52-2-350K</name>
</geneLocation>
<name>A0A169E1J4_BACTI</name>
<gene>
    <name evidence="1" type="ORF">ATN07_31980</name>
</gene>
<protein>
    <submittedName>
        <fullName evidence="1">Uncharacterized protein</fullName>
    </submittedName>
</protein>
<dbReference type="EMBL" id="CP013277">
    <property type="protein sequence ID" value="AND28395.1"/>
    <property type="molecule type" value="Genomic_DNA"/>
</dbReference>
<organism evidence="1">
    <name type="scientific">Bacillus thuringiensis subsp. israelensis</name>
    <dbReference type="NCBI Taxonomy" id="1430"/>
    <lineage>
        <taxon>Bacteria</taxon>
        <taxon>Bacillati</taxon>
        <taxon>Bacillota</taxon>
        <taxon>Bacilli</taxon>
        <taxon>Bacillales</taxon>
        <taxon>Bacillaceae</taxon>
        <taxon>Bacillus</taxon>
        <taxon>Bacillus cereus group</taxon>
    </lineage>
</organism>
<proteinExistence type="predicted"/>
<reference evidence="1" key="1">
    <citation type="journal article" date="2017" name="Res. Microbiol.">
        <title>Comparative genomics of extrachromosomal elements in Bacillus thuringiensis subsp. israelensis.</title>
        <authorList>
            <person name="Bolotin A."/>
            <person name="Gillis A."/>
            <person name="Sanchis V."/>
            <person name="Nielsen-LeRoux C."/>
            <person name="Mahillon J."/>
            <person name="Lereclus D."/>
            <person name="Sorokin A."/>
        </authorList>
    </citation>
    <scope>NUCLEOTIDE SEQUENCE</scope>
    <source>
        <strain evidence="1">AM65-52</strain>
        <plasmid evidence="1">pAM65-52-2-350K</plasmid>
    </source>
</reference>
<evidence type="ECO:0000313" key="1">
    <source>
        <dbReference type="EMBL" id="AND28395.1"/>
    </source>
</evidence>
<keyword evidence="1" id="KW-0614">Plasmid</keyword>
<dbReference type="AlphaFoldDB" id="A0A169E1J4"/>